<dbReference type="EMBL" id="JACBKZ010000002">
    <property type="protein sequence ID" value="KAF5956324.1"/>
    <property type="molecule type" value="Genomic_DNA"/>
</dbReference>
<dbReference type="InterPro" id="IPR008998">
    <property type="entry name" value="Agglutinin"/>
</dbReference>
<feature type="domain" description="Agglutinin" evidence="2">
    <location>
        <begin position="170"/>
        <end position="337"/>
    </location>
</feature>
<evidence type="ECO:0000313" key="3">
    <source>
        <dbReference type="EMBL" id="KAF5956324.1"/>
    </source>
</evidence>
<accession>A0A7J7HW66</accession>
<dbReference type="AlphaFoldDB" id="A0A7J7HW66"/>
<organism evidence="3 4">
    <name type="scientific">Camellia sinensis</name>
    <name type="common">Tea plant</name>
    <name type="synonym">Thea sinensis</name>
    <dbReference type="NCBI Taxonomy" id="4442"/>
    <lineage>
        <taxon>Eukaryota</taxon>
        <taxon>Viridiplantae</taxon>
        <taxon>Streptophyta</taxon>
        <taxon>Embryophyta</taxon>
        <taxon>Tracheophyta</taxon>
        <taxon>Spermatophyta</taxon>
        <taxon>Magnoliopsida</taxon>
        <taxon>eudicotyledons</taxon>
        <taxon>Gunneridae</taxon>
        <taxon>Pentapetalae</taxon>
        <taxon>asterids</taxon>
        <taxon>Ericales</taxon>
        <taxon>Theaceae</taxon>
        <taxon>Camellia</taxon>
    </lineage>
</organism>
<dbReference type="Proteomes" id="UP000593564">
    <property type="component" value="Unassembled WGS sequence"/>
</dbReference>
<protein>
    <recommendedName>
        <fullName evidence="2">Agglutinin domain-containing protein</fullName>
    </recommendedName>
</protein>
<dbReference type="InterPro" id="IPR036242">
    <property type="entry name" value="Agglutinin_dom_sf"/>
</dbReference>
<keyword evidence="4" id="KW-1185">Reference proteome</keyword>
<sequence>MVPVNLGALSEIHVLVVLKSNYNDKYLRYVHEEDGEMHGFVQFSGEEIVSPYTKYELEMAKSTHYGKGLVHIRCCYNNKYLVRWSPKHNWIVAGADEPMEDKYNWASTLFEPLYIDGVAQTIRFRHIHYSYYACLWRAAPPHDFGLFIGSSTLDQDLRDVYTIIDWESLLIMPKHVAFKGNNDTYLGTRLLEGRLYLHFSSSSDIGDPTVGNEVVTTSNGSVRIKSYHSGKFWKCSNHNWILADSHDSYMPSSSNVLTRFLRGRSEQRRKQKQKQKQENNSPESDMLFWPIKVDKNVVALRNLGNMIVREYIKGLFVIYKRESCSSVVDSEEFEPEALVESGVAHQKDNSVVKMGLEEAHRGWFN</sequence>
<dbReference type="SUPFAM" id="SSF50382">
    <property type="entry name" value="Agglutinin"/>
    <property type="match status" value="2"/>
</dbReference>
<feature type="region of interest" description="Disordered" evidence="1">
    <location>
        <begin position="263"/>
        <end position="282"/>
    </location>
</feature>
<reference evidence="3 4" key="2">
    <citation type="submission" date="2020-07" db="EMBL/GenBank/DDBJ databases">
        <title>Genome assembly of wild tea tree DASZ reveals pedigree and selection history of tea varieties.</title>
        <authorList>
            <person name="Zhang W."/>
        </authorList>
    </citation>
    <scope>NUCLEOTIDE SEQUENCE [LARGE SCALE GENOMIC DNA]</scope>
    <source>
        <strain evidence="4">cv. G240</strain>
        <tissue evidence="3">Leaf</tissue>
    </source>
</reference>
<name>A0A7J7HW66_CAMSI</name>
<feature type="domain" description="Agglutinin" evidence="2">
    <location>
        <begin position="10"/>
        <end position="165"/>
    </location>
</feature>
<dbReference type="InterPro" id="IPR053237">
    <property type="entry name" value="Natterin_C"/>
</dbReference>
<comment type="caution">
    <text evidence="3">The sequence shown here is derived from an EMBL/GenBank/DDBJ whole genome shotgun (WGS) entry which is preliminary data.</text>
</comment>
<dbReference type="Pfam" id="PF07468">
    <property type="entry name" value="Agglutinin"/>
    <property type="match status" value="2"/>
</dbReference>
<dbReference type="SMART" id="SM00791">
    <property type="entry name" value="Agglutinin"/>
    <property type="match status" value="2"/>
</dbReference>
<evidence type="ECO:0000256" key="1">
    <source>
        <dbReference type="SAM" id="MobiDB-lite"/>
    </source>
</evidence>
<dbReference type="Gene3D" id="2.80.10.50">
    <property type="match status" value="2"/>
</dbReference>
<dbReference type="PANTHER" id="PTHR39244:SF5">
    <property type="entry name" value="NATTERIN-3-LIKE"/>
    <property type="match status" value="1"/>
</dbReference>
<gene>
    <name evidence="3" type="ORF">HYC85_003549</name>
</gene>
<dbReference type="PANTHER" id="PTHR39244">
    <property type="entry name" value="NATTERIN-4"/>
    <property type="match status" value="1"/>
</dbReference>
<evidence type="ECO:0000259" key="2">
    <source>
        <dbReference type="SMART" id="SM00791"/>
    </source>
</evidence>
<reference evidence="4" key="1">
    <citation type="journal article" date="2020" name="Nat. Commun.">
        <title>Genome assembly of wild tea tree DASZ reveals pedigree and selection history of tea varieties.</title>
        <authorList>
            <person name="Zhang W."/>
            <person name="Zhang Y."/>
            <person name="Qiu H."/>
            <person name="Guo Y."/>
            <person name="Wan H."/>
            <person name="Zhang X."/>
            <person name="Scossa F."/>
            <person name="Alseekh S."/>
            <person name="Zhang Q."/>
            <person name="Wang P."/>
            <person name="Xu L."/>
            <person name="Schmidt M.H."/>
            <person name="Jia X."/>
            <person name="Li D."/>
            <person name="Zhu A."/>
            <person name="Guo F."/>
            <person name="Chen W."/>
            <person name="Ni D."/>
            <person name="Usadel B."/>
            <person name="Fernie A.R."/>
            <person name="Wen W."/>
        </authorList>
    </citation>
    <scope>NUCLEOTIDE SEQUENCE [LARGE SCALE GENOMIC DNA]</scope>
    <source>
        <strain evidence="4">cv. G240</strain>
    </source>
</reference>
<evidence type="ECO:0000313" key="4">
    <source>
        <dbReference type="Proteomes" id="UP000593564"/>
    </source>
</evidence>
<proteinExistence type="predicted"/>